<evidence type="ECO:0000313" key="1">
    <source>
        <dbReference type="EMBL" id="PRD53916.1"/>
    </source>
</evidence>
<protein>
    <recommendedName>
        <fullName evidence="3">Fibronectin type-III domain-containing protein</fullName>
    </recommendedName>
</protein>
<dbReference type="RefSeq" id="WP_105725782.1">
    <property type="nucleotide sequence ID" value="NZ_PVBS01000002.1"/>
</dbReference>
<gene>
    <name evidence="1" type="ORF">C5749_10410</name>
</gene>
<dbReference type="OrthoDB" id="658146at2"/>
<keyword evidence="2" id="KW-1185">Reference proteome</keyword>
<dbReference type="Proteomes" id="UP000238642">
    <property type="component" value="Unassembled WGS sequence"/>
</dbReference>
<organism evidence="1 2">
    <name type="scientific">Sphingobacterium gobiense</name>
    <dbReference type="NCBI Taxonomy" id="1382456"/>
    <lineage>
        <taxon>Bacteria</taxon>
        <taxon>Pseudomonadati</taxon>
        <taxon>Bacteroidota</taxon>
        <taxon>Sphingobacteriia</taxon>
        <taxon>Sphingobacteriales</taxon>
        <taxon>Sphingobacteriaceae</taxon>
        <taxon>Sphingobacterium</taxon>
    </lineage>
</organism>
<dbReference type="AlphaFoldDB" id="A0A2S9JLC2"/>
<name>A0A2S9JLC2_9SPHI</name>
<comment type="caution">
    <text evidence="1">The sequence shown here is derived from an EMBL/GenBank/DDBJ whole genome shotgun (WGS) entry which is preliminary data.</text>
</comment>
<reference evidence="1 2" key="1">
    <citation type="submission" date="2018-02" db="EMBL/GenBank/DDBJ databases">
        <title>The draft genome of Sphingobacterium gobiense H7.</title>
        <authorList>
            <person name="Li L."/>
            <person name="Liu L."/>
            <person name="Zhang X."/>
            <person name="Wang T."/>
            <person name="Liang L."/>
        </authorList>
    </citation>
    <scope>NUCLEOTIDE SEQUENCE [LARGE SCALE GENOMIC DNA]</scope>
    <source>
        <strain evidence="1 2">ACCC 05757</strain>
    </source>
</reference>
<evidence type="ECO:0000313" key="2">
    <source>
        <dbReference type="Proteomes" id="UP000238642"/>
    </source>
</evidence>
<evidence type="ECO:0008006" key="3">
    <source>
        <dbReference type="Google" id="ProtNLM"/>
    </source>
</evidence>
<proteinExistence type="predicted"/>
<dbReference type="EMBL" id="PVBS01000002">
    <property type="protein sequence ID" value="PRD53916.1"/>
    <property type="molecule type" value="Genomic_DNA"/>
</dbReference>
<sequence>MSYVRALGSFGNHKDSKMMVEAEVILTSMSGNPNFPDPIPSLVEVENAYDEYLAHLTRADWTHGRVDRALKRESKVKLAGLLSDLAAYVNYVAKGDLPVLYTSGFPIFTGRKKGISPAVIIGCRLSDGAVSGEVRFDFASLGRDMTYEYTYAIWTSIEEVPPESPELQWEKSLFTTRSRNNLIKGLPTRSIVFAKVRGINRHGVGDWSDAVSLIVR</sequence>
<accession>A0A2S9JLC2</accession>